<dbReference type="EMBL" id="BAAAME010000002">
    <property type="protein sequence ID" value="GAA1724649.1"/>
    <property type="molecule type" value="Genomic_DNA"/>
</dbReference>
<dbReference type="InterPro" id="IPR016040">
    <property type="entry name" value="NAD(P)-bd_dom"/>
</dbReference>
<name>A0ABN2JEW9_9ACTN</name>
<dbReference type="RefSeq" id="WP_344196760.1">
    <property type="nucleotide sequence ID" value="NZ_BAAAME010000002.1"/>
</dbReference>
<organism evidence="2 3">
    <name type="scientific">Aeromicrobium alkaliterrae</name>
    <dbReference type="NCBI Taxonomy" id="302168"/>
    <lineage>
        <taxon>Bacteria</taxon>
        <taxon>Bacillati</taxon>
        <taxon>Actinomycetota</taxon>
        <taxon>Actinomycetes</taxon>
        <taxon>Propionibacteriales</taxon>
        <taxon>Nocardioidaceae</taxon>
        <taxon>Aeromicrobium</taxon>
    </lineage>
</organism>
<comment type="caution">
    <text evidence="2">The sequence shown here is derived from an EMBL/GenBank/DDBJ whole genome shotgun (WGS) entry which is preliminary data.</text>
</comment>
<evidence type="ECO:0000313" key="2">
    <source>
        <dbReference type="EMBL" id="GAA1724649.1"/>
    </source>
</evidence>
<keyword evidence="3" id="KW-1185">Reference proteome</keyword>
<dbReference type="Proteomes" id="UP001501057">
    <property type="component" value="Unassembled WGS sequence"/>
</dbReference>
<protein>
    <submittedName>
        <fullName evidence="2">NAD(P)H:quinone oxidoreductase</fullName>
    </submittedName>
</protein>
<dbReference type="Gene3D" id="3.90.25.10">
    <property type="entry name" value="UDP-galactose 4-epimerase, domain 1"/>
    <property type="match status" value="1"/>
</dbReference>
<feature type="domain" description="NAD(P)-binding" evidence="1">
    <location>
        <begin position="7"/>
        <end position="184"/>
    </location>
</feature>
<dbReference type="PANTHER" id="PTHR47129:SF1">
    <property type="entry name" value="NMRA-LIKE DOMAIN-CONTAINING PROTEIN"/>
    <property type="match status" value="1"/>
</dbReference>
<dbReference type="SUPFAM" id="SSF51735">
    <property type="entry name" value="NAD(P)-binding Rossmann-fold domains"/>
    <property type="match status" value="1"/>
</dbReference>
<proteinExistence type="predicted"/>
<evidence type="ECO:0000313" key="3">
    <source>
        <dbReference type="Proteomes" id="UP001501057"/>
    </source>
</evidence>
<dbReference type="CDD" id="cd05269">
    <property type="entry name" value="TMR_SDR_a"/>
    <property type="match status" value="1"/>
</dbReference>
<accession>A0ABN2JEW9</accession>
<dbReference type="PANTHER" id="PTHR47129">
    <property type="entry name" value="QUINONE OXIDOREDUCTASE 2"/>
    <property type="match status" value="1"/>
</dbReference>
<dbReference type="Pfam" id="PF13460">
    <property type="entry name" value="NAD_binding_10"/>
    <property type="match status" value="1"/>
</dbReference>
<sequence>MTIAVTGATGQLGRRIVAQLLERVPASEVVAVVRDEAKAADLTAQGVQVRVADYTDVAALTDAFAGVEKVVLVSGNEIGQRAVQHGNVIEAARAAGVTFIAYTSVLHADGSPLLVAPEHVETEALLASSGLSYSLLRNGWYHENYAPSIDAARASGAVVTSAGDGRVASASRDDFAAAAAVVVTSDAPEQVYELSGDVAWTQSELAAAIGEVIGSDVSVLDVDAAKHREILSGAGLDEGSVFFVVTTDGHIAEGHLADAPGTLSALIGRPTTPLVDTLRTLA</sequence>
<gene>
    <name evidence="2" type="primary">qorB</name>
    <name evidence="2" type="ORF">GCM10009710_01810</name>
</gene>
<dbReference type="InterPro" id="IPR052718">
    <property type="entry name" value="NmrA-type_oxidoreductase"/>
</dbReference>
<reference evidence="2 3" key="1">
    <citation type="journal article" date="2019" name="Int. J. Syst. Evol. Microbiol.">
        <title>The Global Catalogue of Microorganisms (GCM) 10K type strain sequencing project: providing services to taxonomists for standard genome sequencing and annotation.</title>
        <authorList>
            <consortium name="The Broad Institute Genomics Platform"/>
            <consortium name="The Broad Institute Genome Sequencing Center for Infectious Disease"/>
            <person name="Wu L."/>
            <person name="Ma J."/>
        </authorList>
    </citation>
    <scope>NUCLEOTIDE SEQUENCE [LARGE SCALE GENOMIC DNA]</scope>
    <source>
        <strain evidence="2 3">JCM 13518</strain>
    </source>
</reference>
<dbReference type="Gene3D" id="3.40.50.720">
    <property type="entry name" value="NAD(P)-binding Rossmann-like Domain"/>
    <property type="match status" value="1"/>
</dbReference>
<dbReference type="InterPro" id="IPR036291">
    <property type="entry name" value="NAD(P)-bd_dom_sf"/>
</dbReference>
<evidence type="ECO:0000259" key="1">
    <source>
        <dbReference type="Pfam" id="PF13460"/>
    </source>
</evidence>